<dbReference type="PANTHER" id="PTHR33269">
    <property type="entry name" value="NADH-UBIQUINONE OXIDOREDUCTASE CHAIN 6"/>
    <property type="match status" value="1"/>
</dbReference>
<evidence type="ECO:0000256" key="1">
    <source>
        <dbReference type="SAM" id="Phobius"/>
    </source>
</evidence>
<accession>A0A382J022</accession>
<dbReference type="InterPro" id="IPR042106">
    <property type="entry name" value="Nuo/plastoQ_OxRdtase_6_NuoJ"/>
</dbReference>
<feature type="transmembrane region" description="Helical" evidence="1">
    <location>
        <begin position="77"/>
        <end position="96"/>
    </location>
</feature>
<proteinExistence type="predicted"/>
<reference evidence="2" key="1">
    <citation type="submission" date="2018-05" db="EMBL/GenBank/DDBJ databases">
        <authorList>
            <person name="Lanie J.A."/>
            <person name="Ng W.-L."/>
            <person name="Kazmierczak K.M."/>
            <person name="Andrzejewski T.M."/>
            <person name="Davidsen T.M."/>
            <person name="Wayne K.J."/>
            <person name="Tettelin H."/>
            <person name="Glass J.I."/>
            <person name="Rusch D."/>
            <person name="Podicherti R."/>
            <person name="Tsui H.-C.T."/>
            <person name="Winkler M.E."/>
        </authorList>
    </citation>
    <scope>NUCLEOTIDE SEQUENCE</scope>
</reference>
<gene>
    <name evidence="2" type="ORF">METZ01_LOCUS257833</name>
</gene>
<dbReference type="GO" id="GO:0008137">
    <property type="term" value="F:NADH dehydrogenase (ubiquinone) activity"/>
    <property type="evidence" value="ECO:0007669"/>
    <property type="project" value="InterPro"/>
</dbReference>
<feature type="transmembrane region" description="Helical" evidence="1">
    <location>
        <begin position="17"/>
        <end position="36"/>
    </location>
</feature>
<feature type="transmembrane region" description="Helical" evidence="1">
    <location>
        <begin position="45"/>
        <end position="65"/>
    </location>
</feature>
<keyword evidence="1" id="KW-0812">Transmembrane</keyword>
<dbReference type="AlphaFoldDB" id="A0A382J022"/>
<dbReference type="Gene3D" id="1.20.120.1200">
    <property type="entry name" value="NADH-ubiquinone/plastoquinone oxidoreductase chain 6, subunit NuoJ"/>
    <property type="match status" value="1"/>
</dbReference>
<feature type="non-terminal residue" evidence="2">
    <location>
        <position position="127"/>
    </location>
</feature>
<sequence>VLGGALGVVITRNVAHAALYLLISLASVAGVFILLVAEFLALVQILIYGGAITIVLLFALMLTRAEEFSNVRDNPQWAVAGVAAISIFGVLSSVIFNNKLDAQELVGPGLEELGAELFTNWVVPFEI</sequence>
<dbReference type="EMBL" id="UINC01070662">
    <property type="protein sequence ID" value="SVC04979.1"/>
    <property type="molecule type" value="Genomic_DNA"/>
</dbReference>
<dbReference type="Pfam" id="PF00499">
    <property type="entry name" value="Oxidored_q3"/>
    <property type="match status" value="1"/>
</dbReference>
<feature type="non-terminal residue" evidence="2">
    <location>
        <position position="1"/>
    </location>
</feature>
<evidence type="ECO:0000313" key="2">
    <source>
        <dbReference type="EMBL" id="SVC04979.1"/>
    </source>
</evidence>
<keyword evidence="1" id="KW-0472">Membrane</keyword>
<evidence type="ECO:0008006" key="3">
    <source>
        <dbReference type="Google" id="ProtNLM"/>
    </source>
</evidence>
<protein>
    <recommendedName>
        <fullName evidence="3">NADH-quinone oxidoreductase subunit J</fullName>
    </recommendedName>
</protein>
<keyword evidence="1" id="KW-1133">Transmembrane helix</keyword>
<organism evidence="2">
    <name type="scientific">marine metagenome</name>
    <dbReference type="NCBI Taxonomy" id="408172"/>
    <lineage>
        <taxon>unclassified sequences</taxon>
        <taxon>metagenomes</taxon>
        <taxon>ecological metagenomes</taxon>
    </lineage>
</organism>
<dbReference type="PANTHER" id="PTHR33269:SF17">
    <property type="entry name" value="NADH-UBIQUINONE OXIDOREDUCTASE CHAIN 6"/>
    <property type="match status" value="1"/>
</dbReference>
<dbReference type="InterPro" id="IPR001457">
    <property type="entry name" value="NADH_UbQ/plastoQ_OxRdtase_su6"/>
</dbReference>
<name>A0A382J022_9ZZZZ</name>